<dbReference type="PROSITE" id="PS50112">
    <property type="entry name" value="PAS"/>
    <property type="match status" value="1"/>
</dbReference>
<keyword evidence="13" id="KW-0175">Coiled coil</keyword>
<evidence type="ECO:0000256" key="14">
    <source>
        <dbReference type="SAM" id="Phobius"/>
    </source>
</evidence>
<evidence type="ECO:0000256" key="2">
    <source>
        <dbReference type="ARBA" id="ARBA00004429"/>
    </source>
</evidence>
<dbReference type="SUPFAM" id="SSF47384">
    <property type="entry name" value="Homodimeric domain of signal transducing histidine kinase"/>
    <property type="match status" value="1"/>
</dbReference>
<dbReference type="FunFam" id="1.10.287.130:FF:000002">
    <property type="entry name" value="Two-component osmosensing histidine kinase"/>
    <property type="match status" value="1"/>
</dbReference>
<keyword evidence="4 12" id="KW-0597">Phosphoprotein</keyword>
<dbReference type="PROSITE" id="PS50110">
    <property type="entry name" value="RESPONSE_REGULATORY"/>
    <property type="match status" value="1"/>
</dbReference>
<evidence type="ECO:0000256" key="8">
    <source>
        <dbReference type="ARBA" id="ARBA00022840"/>
    </source>
</evidence>
<dbReference type="Gene3D" id="3.40.50.2300">
    <property type="match status" value="1"/>
</dbReference>
<dbReference type="InterPro" id="IPR003594">
    <property type="entry name" value="HATPase_dom"/>
</dbReference>
<dbReference type="Gene3D" id="3.30.565.10">
    <property type="entry name" value="Histidine kinase-like ATPase, C-terminal domain"/>
    <property type="match status" value="1"/>
</dbReference>
<dbReference type="SMART" id="SM00387">
    <property type="entry name" value="HATPase_c"/>
    <property type="match status" value="1"/>
</dbReference>
<dbReference type="SUPFAM" id="SSF47226">
    <property type="entry name" value="Histidine-containing phosphotransfer domain, HPT domain"/>
    <property type="match status" value="1"/>
</dbReference>
<evidence type="ECO:0000259" key="17">
    <source>
        <dbReference type="PROSITE" id="PS50112"/>
    </source>
</evidence>
<keyword evidence="14" id="KW-0472">Membrane</keyword>
<keyword evidence="7 18" id="KW-0418">Kinase</keyword>
<feature type="domain" description="Histidine kinase" evidence="15">
    <location>
        <begin position="247"/>
        <end position="468"/>
    </location>
</feature>
<dbReference type="InterPro" id="IPR004358">
    <property type="entry name" value="Sig_transdc_His_kin-like_C"/>
</dbReference>
<comment type="subunit">
    <text evidence="10">At low DSF concentrations, interacts with RpfF.</text>
</comment>
<dbReference type="CDD" id="cd00130">
    <property type="entry name" value="PAS"/>
    <property type="match status" value="1"/>
</dbReference>
<keyword evidence="19" id="KW-1185">Reference proteome</keyword>
<dbReference type="SUPFAM" id="SSF52172">
    <property type="entry name" value="CheY-like"/>
    <property type="match status" value="1"/>
</dbReference>
<dbReference type="InterPro" id="IPR001789">
    <property type="entry name" value="Sig_transdc_resp-reg_receiver"/>
</dbReference>
<organism evidence="18 19">
    <name type="scientific">Fulvimonas soli</name>
    <dbReference type="NCBI Taxonomy" id="155197"/>
    <lineage>
        <taxon>Bacteria</taxon>
        <taxon>Pseudomonadati</taxon>
        <taxon>Pseudomonadota</taxon>
        <taxon>Gammaproteobacteria</taxon>
        <taxon>Lysobacterales</taxon>
        <taxon>Rhodanobacteraceae</taxon>
        <taxon>Fulvimonas</taxon>
    </lineage>
</organism>
<evidence type="ECO:0000256" key="4">
    <source>
        <dbReference type="ARBA" id="ARBA00022553"/>
    </source>
</evidence>
<dbReference type="Pfam" id="PF00072">
    <property type="entry name" value="Response_reg"/>
    <property type="match status" value="1"/>
</dbReference>
<evidence type="ECO:0000256" key="13">
    <source>
        <dbReference type="SAM" id="Coils"/>
    </source>
</evidence>
<dbReference type="PRINTS" id="PR00344">
    <property type="entry name" value="BCTRLSENSOR"/>
</dbReference>
<dbReference type="Pfam" id="PF00512">
    <property type="entry name" value="HisKA"/>
    <property type="match status" value="1"/>
</dbReference>
<dbReference type="Proteomes" id="UP000245812">
    <property type="component" value="Unassembled WGS sequence"/>
</dbReference>
<dbReference type="PANTHER" id="PTHR45339:SF5">
    <property type="entry name" value="HISTIDINE KINASE"/>
    <property type="match status" value="1"/>
</dbReference>
<dbReference type="GO" id="GO:0005524">
    <property type="term" value="F:ATP binding"/>
    <property type="evidence" value="ECO:0007669"/>
    <property type="project" value="UniProtKB-KW"/>
</dbReference>
<feature type="domain" description="PAS" evidence="17">
    <location>
        <begin position="95"/>
        <end position="176"/>
    </location>
</feature>
<evidence type="ECO:0000313" key="18">
    <source>
        <dbReference type="EMBL" id="PWK92971.1"/>
    </source>
</evidence>
<dbReference type="CDD" id="cd17546">
    <property type="entry name" value="REC_hyHK_CKI1_RcsC-like"/>
    <property type="match status" value="1"/>
</dbReference>
<keyword evidence="14" id="KW-1133">Transmembrane helix</keyword>
<comment type="subcellular location">
    <subcellularLocation>
        <location evidence="2">Cell inner membrane</location>
        <topology evidence="2">Multi-pass membrane protein</topology>
    </subcellularLocation>
</comment>
<dbReference type="RefSeq" id="WP_245889735.1">
    <property type="nucleotide sequence ID" value="NZ_MSZV01000042.1"/>
</dbReference>
<evidence type="ECO:0000256" key="9">
    <source>
        <dbReference type="ARBA" id="ARBA00023012"/>
    </source>
</evidence>
<comment type="catalytic activity">
    <reaction evidence="1">
        <text>ATP + protein L-histidine = ADP + protein N-phospho-L-histidine.</text>
        <dbReference type="EC" id="2.7.13.3"/>
    </reaction>
</comment>
<feature type="modified residue" description="4-aspartylphosphate" evidence="12">
    <location>
        <position position="662"/>
    </location>
</feature>
<evidence type="ECO:0000256" key="5">
    <source>
        <dbReference type="ARBA" id="ARBA00022679"/>
    </source>
</evidence>
<proteinExistence type="predicted"/>
<evidence type="ECO:0000313" key="19">
    <source>
        <dbReference type="Proteomes" id="UP000245812"/>
    </source>
</evidence>
<dbReference type="Gene3D" id="1.10.287.130">
    <property type="match status" value="1"/>
</dbReference>
<dbReference type="PANTHER" id="PTHR45339">
    <property type="entry name" value="HYBRID SIGNAL TRANSDUCTION HISTIDINE KINASE J"/>
    <property type="match status" value="1"/>
</dbReference>
<dbReference type="SMART" id="SM00448">
    <property type="entry name" value="REC"/>
    <property type="match status" value="1"/>
</dbReference>
<protein>
    <recommendedName>
        <fullName evidence="11">Sensory/regulatory protein RpfC</fullName>
        <ecNumber evidence="3">2.7.13.3</ecNumber>
    </recommendedName>
</protein>
<keyword evidence="8" id="KW-0067">ATP-binding</keyword>
<dbReference type="InterPro" id="IPR005467">
    <property type="entry name" value="His_kinase_dom"/>
</dbReference>
<dbReference type="CDD" id="cd00082">
    <property type="entry name" value="HisKA"/>
    <property type="match status" value="1"/>
</dbReference>
<dbReference type="GO" id="GO:0000155">
    <property type="term" value="F:phosphorelay sensor kinase activity"/>
    <property type="evidence" value="ECO:0007669"/>
    <property type="project" value="InterPro"/>
</dbReference>
<gene>
    <name evidence="18" type="ORF">C7456_101312</name>
</gene>
<accession>A0A316IHV6</accession>
<dbReference type="InterPro" id="IPR035965">
    <property type="entry name" value="PAS-like_dom_sf"/>
</dbReference>
<evidence type="ECO:0000259" key="15">
    <source>
        <dbReference type="PROSITE" id="PS50109"/>
    </source>
</evidence>
<keyword evidence="9" id="KW-0902">Two-component regulatory system</keyword>
<evidence type="ECO:0000256" key="10">
    <source>
        <dbReference type="ARBA" id="ARBA00064003"/>
    </source>
</evidence>
<feature type="domain" description="Response regulatory" evidence="16">
    <location>
        <begin position="613"/>
        <end position="733"/>
    </location>
</feature>
<comment type="caution">
    <text evidence="18">The sequence shown here is derived from an EMBL/GenBank/DDBJ whole genome shotgun (WGS) entry which is preliminary data.</text>
</comment>
<dbReference type="GO" id="GO:0005886">
    <property type="term" value="C:plasma membrane"/>
    <property type="evidence" value="ECO:0007669"/>
    <property type="project" value="UniProtKB-SubCell"/>
</dbReference>
<dbReference type="Pfam" id="PF02518">
    <property type="entry name" value="HATPase_c"/>
    <property type="match status" value="1"/>
</dbReference>
<evidence type="ECO:0000256" key="3">
    <source>
        <dbReference type="ARBA" id="ARBA00012438"/>
    </source>
</evidence>
<feature type="coiled-coil region" evidence="13">
    <location>
        <begin position="61"/>
        <end position="88"/>
    </location>
</feature>
<dbReference type="InterPro" id="IPR036890">
    <property type="entry name" value="HATPase_C_sf"/>
</dbReference>
<sequence>MRRRMTPPAPCRDALCASAPPAPSACLALLPGALPVRTSIELLAGLLLLSGLLALGLLRALWLQRRRAAQAERKLQQQAQELARRDQAARHADAVGETLREITRRIPVVVFAVRRGRERNYRLGFLAGDLRALFGLERRDLLAGGDVLREWPFHDRVHPEDQEALQRQLRRAVRHAGAVEFDFRAYGAEGLRWIRMILASHREANGETCWSGYLIDTTRLNAHNQSLRAARDAAERASKAKADFLATMSHEIRTPMNGVLGMLELLGHTSLDADQRELLRAVEDSAGVLLQILNDVLDFSKLEAGNLRLDPAPFDPRVLLDNVVGLAAGGLRGKGLDVSLAMDAALAGRLLGDGVRIRQILLNLLGNAGKFTERGGIAVSLRVLGDDGDSQRLRLRVQDTGIGIPADRQVGLFSPFAQAEPGTARRYGGTGLGLAICRHLVQLMEGEIELASEPGAGTTVTVQLRLPVARRDLEAAAPHLGRHAVVRLASPALAAALADHLVALGHSVERVPPEQPLRSGIAANLLFVDAGDHDSPARVAARVVALDSGPDAPAMPFESDGRIVLGAMPLKWQGVVRACELALLPPARTSPPPLPPAAAAPATAHPAQPGRGRILVAEDHPVNQALVRRQLALLGWDCEVVDDGHAAFRALCRRDYALLMTDCRMPSMDGYQLAAAWRRHEAGLGRARRLPIIAMTAHALDGEIARCREAGMDDYLSKPVQLRALEEKLAAWLRADAAPQAADGPRLHGELRRLLWETGQADLDAIERATGAGDAALAAQRLHRLLGALAVFGEDPALDRARRLLGALEGEHPRAALDACAAGLGELRGLLERMAGEAAAAG</sequence>
<dbReference type="EC" id="2.7.13.3" evidence="3"/>
<evidence type="ECO:0000256" key="1">
    <source>
        <dbReference type="ARBA" id="ARBA00000085"/>
    </source>
</evidence>
<dbReference type="SUPFAM" id="SSF55785">
    <property type="entry name" value="PYP-like sensor domain (PAS domain)"/>
    <property type="match status" value="1"/>
</dbReference>
<evidence type="ECO:0000256" key="11">
    <source>
        <dbReference type="ARBA" id="ARBA00068150"/>
    </source>
</evidence>
<evidence type="ECO:0000259" key="16">
    <source>
        <dbReference type="PROSITE" id="PS50110"/>
    </source>
</evidence>
<dbReference type="InterPro" id="IPR011006">
    <property type="entry name" value="CheY-like_superfamily"/>
</dbReference>
<dbReference type="InterPro" id="IPR000014">
    <property type="entry name" value="PAS"/>
</dbReference>
<dbReference type="InterPro" id="IPR003661">
    <property type="entry name" value="HisK_dim/P_dom"/>
</dbReference>
<dbReference type="SMART" id="SM00388">
    <property type="entry name" value="HisKA"/>
    <property type="match status" value="1"/>
</dbReference>
<dbReference type="Gene3D" id="3.30.450.20">
    <property type="entry name" value="PAS domain"/>
    <property type="match status" value="1"/>
</dbReference>
<keyword evidence="14" id="KW-0812">Transmembrane</keyword>
<dbReference type="InterPro" id="IPR036097">
    <property type="entry name" value="HisK_dim/P_sf"/>
</dbReference>
<dbReference type="AlphaFoldDB" id="A0A316IHV6"/>
<dbReference type="CDD" id="cd16922">
    <property type="entry name" value="HATPase_EvgS-ArcB-TorS-like"/>
    <property type="match status" value="1"/>
</dbReference>
<keyword evidence="6" id="KW-0547">Nucleotide-binding</keyword>
<dbReference type="InterPro" id="IPR036641">
    <property type="entry name" value="HPT_dom_sf"/>
</dbReference>
<keyword evidence="5" id="KW-0808">Transferase</keyword>
<evidence type="ECO:0000256" key="6">
    <source>
        <dbReference type="ARBA" id="ARBA00022741"/>
    </source>
</evidence>
<dbReference type="SUPFAM" id="SSF55874">
    <property type="entry name" value="ATPase domain of HSP90 chaperone/DNA topoisomerase II/histidine kinase"/>
    <property type="match status" value="1"/>
</dbReference>
<evidence type="ECO:0000256" key="12">
    <source>
        <dbReference type="PROSITE-ProRule" id="PRU00169"/>
    </source>
</evidence>
<name>A0A316IHV6_9GAMM</name>
<feature type="transmembrane region" description="Helical" evidence="14">
    <location>
        <begin position="44"/>
        <end position="63"/>
    </location>
</feature>
<reference evidence="18 19" key="1">
    <citation type="submission" date="2018-05" db="EMBL/GenBank/DDBJ databases">
        <title>Genomic Encyclopedia of Type Strains, Phase IV (KMG-IV): sequencing the most valuable type-strain genomes for metagenomic binning, comparative biology and taxonomic classification.</title>
        <authorList>
            <person name="Goeker M."/>
        </authorList>
    </citation>
    <scope>NUCLEOTIDE SEQUENCE [LARGE SCALE GENOMIC DNA]</scope>
    <source>
        <strain evidence="18 19">DSM 14263</strain>
    </source>
</reference>
<evidence type="ECO:0000256" key="7">
    <source>
        <dbReference type="ARBA" id="ARBA00022777"/>
    </source>
</evidence>
<dbReference type="EMBL" id="QGHC01000001">
    <property type="protein sequence ID" value="PWK92971.1"/>
    <property type="molecule type" value="Genomic_DNA"/>
</dbReference>
<dbReference type="FunFam" id="3.30.565.10:FF:000010">
    <property type="entry name" value="Sensor histidine kinase RcsC"/>
    <property type="match status" value="1"/>
</dbReference>
<dbReference type="PROSITE" id="PS50109">
    <property type="entry name" value="HIS_KIN"/>
    <property type="match status" value="1"/>
</dbReference>